<organism evidence="2 3">
    <name type="scientific">Elysia crispata</name>
    <name type="common">lettuce slug</name>
    <dbReference type="NCBI Taxonomy" id="231223"/>
    <lineage>
        <taxon>Eukaryota</taxon>
        <taxon>Metazoa</taxon>
        <taxon>Spiralia</taxon>
        <taxon>Lophotrochozoa</taxon>
        <taxon>Mollusca</taxon>
        <taxon>Gastropoda</taxon>
        <taxon>Heterobranchia</taxon>
        <taxon>Euthyneura</taxon>
        <taxon>Panpulmonata</taxon>
        <taxon>Sacoglossa</taxon>
        <taxon>Placobranchoidea</taxon>
        <taxon>Plakobranchidae</taxon>
        <taxon>Elysia</taxon>
    </lineage>
</organism>
<evidence type="ECO:0000259" key="1">
    <source>
        <dbReference type="PROSITE" id="PS50234"/>
    </source>
</evidence>
<dbReference type="EMBL" id="JAWDGP010002047">
    <property type="protein sequence ID" value="KAK3785910.1"/>
    <property type="molecule type" value="Genomic_DNA"/>
</dbReference>
<dbReference type="PANTHER" id="PTHR47824">
    <property type="entry name" value="UBIQUITIN-LIKE DOMAIN-CONTAINING PROTEIN"/>
    <property type="match status" value="1"/>
</dbReference>
<name>A0AAE1DXG9_9GAST</name>
<dbReference type="SUPFAM" id="SSF53300">
    <property type="entry name" value="vWA-like"/>
    <property type="match status" value="1"/>
</dbReference>
<dbReference type="CDD" id="cd00198">
    <property type="entry name" value="vWFA"/>
    <property type="match status" value="1"/>
</dbReference>
<dbReference type="SMART" id="SM00327">
    <property type="entry name" value="VWA"/>
    <property type="match status" value="1"/>
</dbReference>
<protein>
    <recommendedName>
        <fullName evidence="1">VWFA domain-containing protein</fullName>
    </recommendedName>
</protein>
<dbReference type="AlphaFoldDB" id="A0AAE1DXG9"/>
<keyword evidence="3" id="KW-1185">Reference proteome</keyword>
<reference evidence="2" key="1">
    <citation type="journal article" date="2023" name="G3 (Bethesda)">
        <title>A reference genome for the long-term kleptoplast-retaining sea slug Elysia crispata morphotype clarki.</title>
        <authorList>
            <person name="Eastman K.E."/>
            <person name="Pendleton A.L."/>
            <person name="Shaikh M.A."/>
            <person name="Suttiyut T."/>
            <person name="Ogas R."/>
            <person name="Tomko P."/>
            <person name="Gavelis G."/>
            <person name="Widhalm J.R."/>
            <person name="Wisecaver J.H."/>
        </authorList>
    </citation>
    <scope>NUCLEOTIDE SEQUENCE</scope>
    <source>
        <strain evidence="2">ECLA1</strain>
    </source>
</reference>
<comment type="caution">
    <text evidence="2">The sequence shown here is derived from an EMBL/GenBank/DDBJ whole genome shotgun (WGS) entry which is preliminary data.</text>
</comment>
<dbReference type="InterPro" id="IPR036465">
    <property type="entry name" value="vWFA_dom_sf"/>
</dbReference>
<dbReference type="PANTHER" id="PTHR47824:SF3">
    <property type="entry name" value="UBIQUITIN-LIKE DOMAIN-CONTAINING PROTEIN"/>
    <property type="match status" value="1"/>
</dbReference>
<dbReference type="Pfam" id="PF00092">
    <property type="entry name" value="VWA"/>
    <property type="match status" value="1"/>
</dbReference>
<feature type="domain" description="VWFA" evidence="1">
    <location>
        <begin position="10"/>
        <end position="195"/>
    </location>
</feature>
<sequence length="475" mass="53550">MSSGTSLPLEIVFSFDTTGSMFGYLEEIRGRVQDLIQRLQADIPSIRVAVIAHGDYCDAPSSYVTKVLDLTTDVAALCDFVRTVGRTGGGDAPECYELVLRKIRKQLSWSPISRRAVVLIGDNVPHEVDYPQNKERIDWKEEVRVLSAESVTIYAVQCGNVSEADAFYQTMASATDGKRLQLADMTSLFDLLMAVCYKESDNPEQLLSGYEKEVRARCGQTGMGKDIEGIFATLRDNKAVDPPNTSVAHVAPKIKKITSLTKIHKPASFTKTLSFKRKNTIGPSISLKKRKNKPHHVSCDKDRKFKQQNLPLLKRENVPESNFALRWLRWSPWLLALANHKDIPTSKIGQYIKRKTSPGYRLKNLSKCRPGKTTQAVFEVAVQGPGSNRRRHVVFSAFSRRCLNDSRWDNRLLRPVTSQINRVLGLDFKVFVRFCLLQHPKKTVDVKTAVQRYDYAWRGLSGPRKATKGGFLISE</sequence>
<dbReference type="Proteomes" id="UP001283361">
    <property type="component" value="Unassembled WGS sequence"/>
</dbReference>
<dbReference type="InterPro" id="IPR002035">
    <property type="entry name" value="VWF_A"/>
</dbReference>
<gene>
    <name evidence="2" type="ORF">RRG08_033018</name>
</gene>
<dbReference type="PROSITE" id="PS50234">
    <property type="entry name" value="VWFA"/>
    <property type="match status" value="1"/>
</dbReference>
<dbReference type="Gene3D" id="3.40.50.410">
    <property type="entry name" value="von Willebrand factor, type A domain"/>
    <property type="match status" value="1"/>
</dbReference>
<evidence type="ECO:0000313" key="2">
    <source>
        <dbReference type="EMBL" id="KAK3785910.1"/>
    </source>
</evidence>
<accession>A0AAE1DXG9</accession>
<proteinExistence type="predicted"/>
<evidence type="ECO:0000313" key="3">
    <source>
        <dbReference type="Proteomes" id="UP001283361"/>
    </source>
</evidence>